<evidence type="ECO:0000313" key="3">
    <source>
        <dbReference type="RefSeq" id="XP_070655951.1"/>
    </source>
</evidence>
<name>A0ABM4T7C8_BOSIN</name>
<accession>A0ABM4T7C8</accession>
<protein>
    <submittedName>
        <fullName evidence="3">Collagen alpha-1(I) chain-like</fullName>
    </submittedName>
</protein>
<evidence type="ECO:0000313" key="2">
    <source>
        <dbReference type="Proteomes" id="UP001652663"/>
    </source>
</evidence>
<dbReference type="GeneID" id="139185968"/>
<evidence type="ECO:0000256" key="1">
    <source>
        <dbReference type="SAM" id="MobiDB-lite"/>
    </source>
</evidence>
<feature type="compositionally biased region" description="Low complexity" evidence="1">
    <location>
        <begin position="194"/>
        <end position="203"/>
    </location>
</feature>
<dbReference type="Proteomes" id="UP001652663">
    <property type="component" value="Chromosome 11"/>
</dbReference>
<feature type="region of interest" description="Disordered" evidence="1">
    <location>
        <begin position="24"/>
        <end position="105"/>
    </location>
</feature>
<gene>
    <name evidence="3" type="primary">LOC139185968</name>
</gene>
<reference evidence="3" key="1">
    <citation type="submission" date="2025-08" db="UniProtKB">
        <authorList>
            <consortium name="RefSeq"/>
        </authorList>
    </citation>
    <scope>IDENTIFICATION</scope>
    <source>
        <tissue evidence="3">Blood</tissue>
    </source>
</reference>
<feature type="compositionally biased region" description="Low complexity" evidence="1">
    <location>
        <begin position="272"/>
        <end position="284"/>
    </location>
</feature>
<feature type="region of interest" description="Disordered" evidence="1">
    <location>
        <begin position="143"/>
        <end position="233"/>
    </location>
</feature>
<proteinExistence type="predicted"/>
<keyword evidence="2" id="KW-1185">Reference proteome</keyword>
<feature type="compositionally biased region" description="Basic residues" evidence="1">
    <location>
        <begin position="75"/>
        <end position="85"/>
    </location>
</feature>
<feature type="region of interest" description="Disordered" evidence="1">
    <location>
        <begin position="246"/>
        <end position="284"/>
    </location>
</feature>
<sequence length="324" mass="33552">MVSLPGESSQLPPSRLVWVSAPCRAGSRLPGGRAGQAGRQGGPAVGVRPGPCAPPVGSHPAAAVSRSLPGERWRLPRRFGRRARGRAPEAGGDSGNAPGAMRPGKSLLSPEIRAAGPRPGWAAAVGVGRCRCPARWTSAPRGPFCPRAPPGQLSASRKGHGAGVRRVTPSPCFPRARRCGPHGRTQTCPVFPASPMDPDSPDSQRVSSPRRGSALVSRTGGTGRDHGPPVLLPRVRRKRFLASLGERSSRCLHGRPPGGHGSRSSAQDSADGFPAGRAAPIPGAPGVPSILLGLRSGKDGVRVEALCFPVYPQSIQLKTTREGC</sequence>
<organism evidence="2 3">
    <name type="scientific">Bos indicus</name>
    <name type="common">Zebu</name>
    <dbReference type="NCBI Taxonomy" id="9915"/>
    <lineage>
        <taxon>Eukaryota</taxon>
        <taxon>Metazoa</taxon>
        <taxon>Chordata</taxon>
        <taxon>Craniata</taxon>
        <taxon>Vertebrata</taxon>
        <taxon>Euteleostomi</taxon>
        <taxon>Mammalia</taxon>
        <taxon>Eutheria</taxon>
        <taxon>Laurasiatheria</taxon>
        <taxon>Artiodactyla</taxon>
        <taxon>Ruminantia</taxon>
        <taxon>Pecora</taxon>
        <taxon>Bovidae</taxon>
        <taxon>Bovinae</taxon>
        <taxon>Bos</taxon>
    </lineage>
</organism>
<feature type="compositionally biased region" description="Gly residues" evidence="1">
    <location>
        <begin position="32"/>
        <end position="44"/>
    </location>
</feature>
<dbReference type="RefSeq" id="XP_070655951.1">
    <property type="nucleotide sequence ID" value="XM_070799850.1"/>
</dbReference>